<reference evidence="3" key="1">
    <citation type="submission" date="2015-11" db="EMBL/GenBank/DDBJ databases">
        <authorList>
            <person name="Varghese N."/>
        </authorList>
    </citation>
    <scope>NUCLEOTIDE SEQUENCE [LARGE SCALE GENOMIC DNA]</scope>
    <source>
        <strain evidence="3">DSM 45899</strain>
    </source>
</reference>
<feature type="compositionally biased region" description="Polar residues" evidence="1">
    <location>
        <begin position="1"/>
        <end position="10"/>
    </location>
</feature>
<dbReference type="Proteomes" id="UP000198802">
    <property type="component" value="Unassembled WGS sequence"/>
</dbReference>
<feature type="compositionally biased region" description="Basic residues" evidence="1">
    <location>
        <begin position="105"/>
        <end position="116"/>
    </location>
</feature>
<sequence length="287" mass="29986">MCKTGDNQRTTIRHGMVGHSSGPPPSRRPCAPGHLAGSPRVGRFATTRPFRGDSGRLDPGNVPHPTDLGECRTDPSGRSPTPRSPAPPPPIRRPARTFSSGHKTSSGKRLRVRRSNASRPTPEPASPARPTRRNPPAQDLHPKTPPPQRPTEIQGHHPEKPQRPKGSGPRDTAPKPQRLRRFGGSGAPPRNPSGPEGLGGPGHRPETPAGQGVWGSGAPPRNPSGSGSLGGPGASPPKPQHTHHTPTARAPHPASGRGAPGGNAPRRNNGQRPKAKGFGHRNPSSSG</sequence>
<dbReference type="PRINTS" id="PR01217">
    <property type="entry name" value="PRICHEXTENSN"/>
</dbReference>
<proteinExistence type="predicted"/>
<feature type="compositionally biased region" description="Pro residues" evidence="1">
    <location>
        <begin position="82"/>
        <end position="92"/>
    </location>
</feature>
<accession>A0A0S4QEG5</accession>
<protein>
    <submittedName>
        <fullName evidence="2">Uncharacterized protein</fullName>
    </submittedName>
</protein>
<feature type="region of interest" description="Disordered" evidence="1">
    <location>
        <begin position="1"/>
        <end position="287"/>
    </location>
</feature>
<feature type="compositionally biased region" description="Low complexity" evidence="1">
    <location>
        <begin position="247"/>
        <end position="270"/>
    </location>
</feature>
<keyword evidence="3" id="KW-1185">Reference proteome</keyword>
<gene>
    <name evidence="2" type="ORF">Ga0074812_101425</name>
</gene>
<dbReference type="EMBL" id="FAOZ01000001">
    <property type="protein sequence ID" value="CUU53924.1"/>
    <property type="molecule type" value="Genomic_DNA"/>
</dbReference>
<dbReference type="AlphaFoldDB" id="A0A0S4QEG5"/>
<evidence type="ECO:0000313" key="3">
    <source>
        <dbReference type="Proteomes" id="UP000198802"/>
    </source>
</evidence>
<name>A0A0S4QEG5_9ACTN</name>
<organism evidence="2 3">
    <name type="scientific">Parafrankia irregularis</name>
    <dbReference type="NCBI Taxonomy" id="795642"/>
    <lineage>
        <taxon>Bacteria</taxon>
        <taxon>Bacillati</taxon>
        <taxon>Actinomycetota</taxon>
        <taxon>Actinomycetes</taxon>
        <taxon>Frankiales</taxon>
        <taxon>Frankiaceae</taxon>
        <taxon>Parafrankia</taxon>
    </lineage>
</organism>
<evidence type="ECO:0000313" key="2">
    <source>
        <dbReference type="EMBL" id="CUU53924.1"/>
    </source>
</evidence>
<evidence type="ECO:0000256" key="1">
    <source>
        <dbReference type="SAM" id="MobiDB-lite"/>
    </source>
</evidence>